<proteinExistence type="predicted"/>
<name>A0ABP1GA98_9CHLO</name>
<dbReference type="Proteomes" id="UP001497392">
    <property type="component" value="Unassembled WGS sequence"/>
</dbReference>
<feature type="compositionally biased region" description="Low complexity" evidence="1">
    <location>
        <begin position="30"/>
        <end position="45"/>
    </location>
</feature>
<dbReference type="EMBL" id="CAXHTA020000017">
    <property type="protein sequence ID" value="CAL5227484.1"/>
    <property type="molecule type" value="Genomic_DNA"/>
</dbReference>
<comment type="caution">
    <text evidence="2">The sequence shown here is derived from an EMBL/GenBank/DDBJ whole genome shotgun (WGS) entry which is preliminary data.</text>
</comment>
<evidence type="ECO:0000313" key="3">
    <source>
        <dbReference type="Proteomes" id="UP001497392"/>
    </source>
</evidence>
<protein>
    <submittedName>
        <fullName evidence="2">G10463 protein</fullName>
    </submittedName>
</protein>
<reference evidence="2 3" key="1">
    <citation type="submission" date="2024-06" db="EMBL/GenBank/DDBJ databases">
        <authorList>
            <person name="Kraege A."/>
            <person name="Thomma B."/>
        </authorList>
    </citation>
    <scope>NUCLEOTIDE SEQUENCE [LARGE SCALE GENOMIC DNA]</scope>
</reference>
<organism evidence="2 3">
    <name type="scientific">Coccomyxa viridis</name>
    <dbReference type="NCBI Taxonomy" id="1274662"/>
    <lineage>
        <taxon>Eukaryota</taxon>
        <taxon>Viridiplantae</taxon>
        <taxon>Chlorophyta</taxon>
        <taxon>core chlorophytes</taxon>
        <taxon>Trebouxiophyceae</taxon>
        <taxon>Trebouxiophyceae incertae sedis</taxon>
        <taxon>Coccomyxaceae</taxon>
        <taxon>Coccomyxa</taxon>
    </lineage>
</organism>
<gene>
    <name evidence="2" type="primary">g10463</name>
    <name evidence="2" type="ORF">VP750_LOCUS9390</name>
</gene>
<dbReference type="PANTHER" id="PTHR35690:SF1">
    <property type="entry name" value="OS01G0363500 PROTEIN"/>
    <property type="match status" value="1"/>
</dbReference>
<evidence type="ECO:0000313" key="2">
    <source>
        <dbReference type="EMBL" id="CAL5227484.1"/>
    </source>
</evidence>
<feature type="region of interest" description="Disordered" evidence="1">
    <location>
        <begin position="23"/>
        <end position="45"/>
    </location>
</feature>
<dbReference type="PANTHER" id="PTHR35690">
    <property type="entry name" value="OS01G0363500 PROTEIN"/>
    <property type="match status" value="1"/>
</dbReference>
<sequence>MPCTARPAPFRPGTHLLRQAKVHRPTLRVSSQASASGSTTGQSTSLPEVDLLKRATIDKSVPGGQLLSAIISIEKQKLDMGKLADFVGGQGKKGGKRWRLVFTAGKDQVNKAMKGEKANGLYFPIAAVQRWDSTTWEIENGTYFGQIAALTFKGPFEISGKKLGFDFTKLRLRLGPKWFEIQLKPGQLGTKQSEEDKKGPFFLFSYADDDILVARGRGGGVAYWQAVTPTWEAASGVNL</sequence>
<accession>A0ABP1GA98</accession>
<evidence type="ECO:0000256" key="1">
    <source>
        <dbReference type="SAM" id="MobiDB-lite"/>
    </source>
</evidence>
<keyword evidence="3" id="KW-1185">Reference proteome</keyword>